<feature type="compositionally biased region" description="Basic residues" evidence="1">
    <location>
        <begin position="12"/>
        <end position="42"/>
    </location>
</feature>
<evidence type="ECO:0000256" key="1">
    <source>
        <dbReference type="SAM" id="MobiDB-lite"/>
    </source>
</evidence>
<accession>A0AA39TEB3</accession>
<dbReference type="AlphaFoldDB" id="A0AA39TEB3"/>
<evidence type="ECO:0000313" key="3">
    <source>
        <dbReference type="Proteomes" id="UP001168877"/>
    </source>
</evidence>
<feature type="region of interest" description="Disordered" evidence="1">
    <location>
        <begin position="1"/>
        <end position="71"/>
    </location>
</feature>
<sequence>MPPSPISTGLTCRKKKKKMMMKKKKKKKVQSLTYRKKKKKKNGLCIVEEEEEEGSKSHLQEEAEDCEVDAEDLNGQRKKESKFSKCYKGEPEPLSAISLHALGFSAVHILHTHVQVLKSKSIISSNVFQVVSKTWCCEKLLVVCG</sequence>
<comment type="caution">
    <text evidence="2">The sequence shown here is derived from an EMBL/GenBank/DDBJ whole genome shotgun (WGS) entry which is preliminary data.</text>
</comment>
<organism evidence="2 3">
    <name type="scientific">Acer saccharum</name>
    <name type="common">Sugar maple</name>
    <dbReference type="NCBI Taxonomy" id="4024"/>
    <lineage>
        <taxon>Eukaryota</taxon>
        <taxon>Viridiplantae</taxon>
        <taxon>Streptophyta</taxon>
        <taxon>Embryophyta</taxon>
        <taxon>Tracheophyta</taxon>
        <taxon>Spermatophyta</taxon>
        <taxon>Magnoliopsida</taxon>
        <taxon>eudicotyledons</taxon>
        <taxon>Gunneridae</taxon>
        <taxon>Pentapetalae</taxon>
        <taxon>rosids</taxon>
        <taxon>malvids</taxon>
        <taxon>Sapindales</taxon>
        <taxon>Sapindaceae</taxon>
        <taxon>Hippocastanoideae</taxon>
        <taxon>Acereae</taxon>
        <taxon>Acer</taxon>
    </lineage>
</organism>
<dbReference type="EMBL" id="JAUESC010000001">
    <property type="protein sequence ID" value="KAK0607161.1"/>
    <property type="molecule type" value="Genomic_DNA"/>
</dbReference>
<name>A0AA39TEB3_ACESA</name>
<protein>
    <submittedName>
        <fullName evidence="2">Uncharacterized protein</fullName>
    </submittedName>
</protein>
<proteinExistence type="predicted"/>
<dbReference type="Proteomes" id="UP001168877">
    <property type="component" value="Unassembled WGS sequence"/>
</dbReference>
<feature type="compositionally biased region" description="Polar residues" evidence="1">
    <location>
        <begin position="1"/>
        <end position="10"/>
    </location>
</feature>
<keyword evidence="3" id="KW-1185">Reference proteome</keyword>
<reference evidence="2" key="2">
    <citation type="submission" date="2023-06" db="EMBL/GenBank/DDBJ databases">
        <authorList>
            <person name="Swenson N.G."/>
            <person name="Wegrzyn J.L."/>
            <person name="Mcevoy S.L."/>
        </authorList>
    </citation>
    <scope>NUCLEOTIDE SEQUENCE</scope>
    <source>
        <strain evidence="2">NS2018</strain>
        <tissue evidence="2">Leaf</tissue>
    </source>
</reference>
<reference evidence="2" key="1">
    <citation type="journal article" date="2022" name="Plant J.">
        <title>Strategies of tolerance reflected in two North American maple genomes.</title>
        <authorList>
            <person name="McEvoy S.L."/>
            <person name="Sezen U.U."/>
            <person name="Trouern-Trend A."/>
            <person name="McMahon S.M."/>
            <person name="Schaberg P.G."/>
            <person name="Yang J."/>
            <person name="Wegrzyn J.L."/>
            <person name="Swenson N.G."/>
        </authorList>
    </citation>
    <scope>NUCLEOTIDE SEQUENCE</scope>
    <source>
        <strain evidence="2">NS2018</strain>
    </source>
</reference>
<gene>
    <name evidence="2" type="ORF">LWI29_010467</name>
</gene>
<feature type="compositionally biased region" description="Acidic residues" evidence="1">
    <location>
        <begin position="62"/>
        <end position="71"/>
    </location>
</feature>
<evidence type="ECO:0000313" key="2">
    <source>
        <dbReference type="EMBL" id="KAK0607161.1"/>
    </source>
</evidence>